<sequence>MYRGMLHTTFEDHIWQFKFNESGFNLVAGDEVEVKAYFGSIINVKKIGVCLTYDDGDASIDQVAIESKIGLGDDEVESSHGCFDDERGAKRLRCENNTDDKAESSHSCFDDNREAKRLRYDHSAEMMIDDD</sequence>
<dbReference type="OrthoDB" id="1901675at2759"/>
<dbReference type="EMBL" id="CM017321">
    <property type="protein sequence ID" value="KAE7999550.1"/>
    <property type="molecule type" value="Genomic_DNA"/>
</dbReference>
<accession>A0A5N6QN23</accession>
<keyword evidence="2" id="KW-1185">Reference proteome</keyword>
<name>A0A5N6QN23_9ROSI</name>
<evidence type="ECO:0000313" key="2">
    <source>
        <dbReference type="Proteomes" id="UP000327013"/>
    </source>
</evidence>
<reference evidence="1 2" key="1">
    <citation type="submission" date="2019-06" db="EMBL/GenBank/DDBJ databases">
        <title>A chromosomal-level reference genome of Carpinus fangiana (Coryloideae, Betulaceae).</title>
        <authorList>
            <person name="Yang X."/>
            <person name="Wang Z."/>
            <person name="Zhang L."/>
            <person name="Hao G."/>
            <person name="Liu J."/>
            <person name="Yang Y."/>
        </authorList>
    </citation>
    <scope>NUCLEOTIDE SEQUENCE [LARGE SCALE GENOMIC DNA]</scope>
    <source>
        <strain evidence="1">Cfa_2016G</strain>
        <tissue evidence="1">Leaf</tissue>
    </source>
</reference>
<gene>
    <name evidence="1" type="ORF">FH972_003967</name>
</gene>
<dbReference type="AlphaFoldDB" id="A0A5N6QN23"/>
<organism evidence="1 2">
    <name type="scientific">Carpinus fangiana</name>
    <dbReference type="NCBI Taxonomy" id="176857"/>
    <lineage>
        <taxon>Eukaryota</taxon>
        <taxon>Viridiplantae</taxon>
        <taxon>Streptophyta</taxon>
        <taxon>Embryophyta</taxon>
        <taxon>Tracheophyta</taxon>
        <taxon>Spermatophyta</taxon>
        <taxon>Magnoliopsida</taxon>
        <taxon>eudicotyledons</taxon>
        <taxon>Gunneridae</taxon>
        <taxon>Pentapetalae</taxon>
        <taxon>rosids</taxon>
        <taxon>fabids</taxon>
        <taxon>Fagales</taxon>
        <taxon>Betulaceae</taxon>
        <taxon>Carpinus</taxon>
    </lineage>
</organism>
<protein>
    <submittedName>
        <fullName evidence="1">Uncharacterized protein</fullName>
    </submittedName>
</protein>
<proteinExistence type="predicted"/>
<dbReference type="Proteomes" id="UP000327013">
    <property type="component" value="Chromosome 1"/>
</dbReference>
<evidence type="ECO:0000313" key="1">
    <source>
        <dbReference type="EMBL" id="KAE7999550.1"/>
    </source>
</evidence>